<organism evidence="3 4">
    <name type="scientific">Litorilituus sediminis</name>
    <dbReference type="NCBI Taxonomy" id="718192"/>
    <lineage>
        <taxon>Bacteria</taxon>
        <taxon>Pseudomonadati</taxon>
        <taxon>Pseudomonadota</taxon>
        <taxon>Gammaproteobacteria</taxon>
        <taxon>Alteromonadales</taxon>
        <taxon>Colwelliaceae</taxon>
        <taxon>Litorilituus</taxon>
    </lineage>
</organism>
<evidence type="ECO:0000313" key="3">
    <source>
        <dbReference type="EMBL" id="QBG37447.1"/>
    </source>
</evidence>
<dbReference type="KEGG" id="lsd:EMK97_17750"/>
<evidence type="ECO:0000313" key="4">
    <source>
        <dbReference type="Proteomes" id="UP000290244"/>
    </source>
</evidence>
<evidence type="ECO:0000256" key="1">
    <source>
        <dbReference type="SAM" id="MobiDB-lite"/>
    </source>
</evidence>
<dbReference type="EMBL" id="CP034759">
    <property type="protein sequence ID" value="QBG37447.1"/>
    <property type="molecule type" value="Genomic_DNA"/>
</dbReference>
<dbReference type="Pfam" id="PF11219">
    <property type="entry name" value="DUF3014"/>
    <property type="match status" value="1"/>
</dbReference>
<dbReference type="RefSeq" id="WP_130604110.1">
    <property type="nucleotide sequence ID" value="NZ_CP034759.1"/>
</dbReference>
<evidence type="ECO:0000256" key="2">
    <source>
        <dbReference type="SAM" id="Phobius"/>
    </source>
</evidence>
<feature type="compositionally biased region" description="Polar residues" evidence="1">
    <location>
        <begin position="1"/>
        <end position="11"/>
    </location>
</feature>
<keyword evidence="2" id="KW-0812">Transmembrane</keyword>
<keyword evidence="2" id="KW-1133">Transmembrane helix</keyword>
<keyword evidence="4" id="KW-1185">Reference proteome</keyword>
<keyword evidence="2" id="KW-0472">Membrane</keyword>
<accession>A0A4P6PCP2</accession>
<gene>
    <name evidence="3" type="ORF">EMK97_17750</name>
</gene>
<sequence>MDNSDLSPNNQSEHEGEQSNKGPLLLFISSLILVIIAFWQFSGGKTEKRPIELSELTKQPAQVIPEVKPEPEPITPAEPKEDILEAPEPIAPEETAATPEPEVIEPVLPNLDESDAWLQTTLAELTWRKELLKLVIDDDMIRRFVVFTDNFAQGTLAYEHSPFILPKVKFSPDEANVTVEDKENVWQWDVNSTKRFNLYIDLLRSLDSSELVQWYFDIKPLIDEAYSELGYEDDFTFTLQDAITRVLDMELPKSSMELTRPSVMYKFKEQSLEELPDSDKLLLRLGKENLLIIKSILLEINEKLAQQRNGVS</sequence>
<protein>
    <submittedName>
        <fullName evidence="3">DUF3014 domain-containing protein</fullName>
    </submittedName>
</protein>
<proteinExistence type="predicted"/>
<feature type="transmembrane region" description="Helical" evidence="2">
    <location>
        <begin position="24"/>
        <end position="41"/>
    </location>
</feature>
<feature type="region of interest" description="Disordered" evidence="1">
    <location>
        <begin position="1"/>
        <end position="20"/>
    </location>
</feature>
<reference evidence="3 4" key="1">
    <citation type="submission" date="2018-12" db="EMBL/GenBank/DDBJ databases">
        <title>Complete genome of Litorilituus sediminis.</title>
        <authorList>
            <person name="Liu A."/>
            <person name="Rong J."/>
        </authorList>
    </citation>
    <scope>NUCLEOTIDE SEQUENCE [LARGE SCALE GENOMIC DNA]</scope>
    <source>
        <strain evidence="3 4">JCM 17549</strain>
    </source>
</reference>
<dbReference type="AlphaFoldDB" id="A0A4P6PCP2"/>
<dbReference type="OrthoDB" id="5502479at2"/>
<dbReference type="InterPro" id="IPR021382">
    <property type="entry name" value="DUF3014"/>
</dbReference>
<name>A0A4P6PCP2_9GAMM</name>
<dbReference type="Proteomes" id="UP000290244">
    <property type="component" value="Chromosome"/>
</dbReference>